<dbReference type="RefSeq" id="XP_068360196.1">
    <property type="nucleotide sequence ID" value="XM_068503914.1"/>
</dbReference>
<dbReference type="GeneID" id="94838618"/>
<dbReference type="SUPFAM" id="SSF48403">
    <property type="entry name" value="Ankyrin repeat"/>
    <property type="match status" value="1"/>
</dbReference>
<evidence type="ECO:0008006" key="3">
    <source>
        <dbReference type="Google" id="ProtNLM"/>
    </source>
</evidence>
<evidence type="ECO:0000313" key="1">
    <source>
        <dbReference type="EMBL" id="OHT07060.1"/>
    </source>
</evidence>
<comment type="caution">
    <text evidence="1">The sequence shown here is derived from an EMBL/GenBank/DDBJ whole genome shotgun (WGS) entry which is preliminary data.</text>
</comment>
<evidence type="ECO:0000313" key="2">
    <source>
        <dbReference type="Proteomes" id="UP000179807"/>
    </source>
</evidence>
<accession>A0A1J4KBJ5</accession>
<dbReference type="EMBL" id="MLAK01000706">
    <property type="protein sequence ID" value="OHT07060.1"/>
    <property type="molecule type" value="Genomic_DNA"/>
</dbReference>
<reference evidence="1" key="1">
    <citation type="submission" date="2016-10" db="EMBL/GenBank/DDBJ databases">
        <authorList>
            <person name="Benchimol M."/>
            <person name="Almeida L.G."/>
            <person name="Vasconcelos A.T."/>
            <person name="Perreira-Neves A."/>
            <person name="Rosa I.A."/>
            <person name="Tasca T."/>
            <person name="Bogo M.R."/>
            <person name="de Souza W."/>
        </authorList>
    </citation>
    <scope>NUCLEOTIDE SEQUENCE [LARGE SCALE GENOMIC DNA]</scope>
    <source>
        <strain evidence="1">K</strain>
    </source>
</reference>
<dbReference type="Proteomes" id="UP000179807">
    <property type="component" value="Unassembled WGS sequence"/>
</dbReference>
<dbReference type="AlphaFoldDB" id="A0A1J4KBJ5"/>
<protein>
    <recommendedName>
        <fullName evidence="3">DUF3447 domain-containing protein</fullName>
    </recommendedName>
</protein>
<organism evidence="1 2">
    <name type="scientific">Tritrichomonas foetus</name>
    <dbReference type="NCBI Taxonomy" id="1144522"/>
    <lineage>
        <taxon>Eukaryota</taxon>
        <taxon>Metamonada</taxon>
        <taxon>Parabasalia</taxon>
        <taxon>Tritrichomonadida</taxon>
        <taxon>Tritrichomonadidae</taxon>
        <taxon>Tritrichomonas</taxon>
    </lineage>
</organism>
<dbReference type="PANTHER" id="PTHR24159">
    <property type="match status" value="1"/>
</dbReference>
<dbReference type="VEuPathDB" id="TrichDB:TRFO_24711"/>
<dbReference type="PANTHER" id="PTHR24159:SF5">
    <property type="entry name" value="ANK_REP_REGION DOMAIN-CONTAINING PROTEIN"/>
    <property type="match status" value="1"/>
</dbReference>
<name>A0A1J4KBJ5_9EUKA</name>
<keyword evidence="2" id="KW-1185">Reference proteome</keyword>
<sequence>MGKLTQKEFRKIDTRVNHFSEIQSSLSWLLVKDIEDCVEDLMDYEDPKEAQFIAHEIIYFSQIRMNLDEKITEVAANLLIDHPQKDIIKKYLLSKPSTILRRLYDKGLFEISDIQNQHPDDIHFSDILHPNDDKSNVMFGDKSEKVTKEFIYNKYPLNTIELAIKNDDVTNATSLLDDVGLDHTVEKSPFIPDDEPKSLLDHAALCSATNWFDLLIQKGCKCNGKTIEYAIMNGKTGIVKKMKEKNKDIHLRYYYGTIAKYFNILLMQKKMSHGFMVKENIMTIQTFYEQLDYPFHDNVVYDLIDDKEMNDVTMWVLCVGGMSQYLGNKYLFYAMECHNDEIQKFIRRQGIKPFI</sequence>
<dbReference type="InterPro" id="IPR036770">
    <property type="entry name" value="Ankyrin_rpt-contain_sf"/>
</dbReference>
<gene>
    <name evidence="1" type="ORF">TRFO_24711</name>
</gene>
<proteinExistence type="predicted"/>